<dbReference type="GO" id="GO:0008234">
    <property type="term" value="F:cysteine-type peptidase activity"/>
    <property type="evidence" value="ECO:0007669"/>
    <property type="project" value="UniProtKB-KW"/>
</dbReference>
<dbReference type="Pfam" id="PF00877">
    <property type="entry name" value="NLPC_P60"/>
    <property type="match status" value="1"/>
</dbReference>
<dbReference type="RefSeq" id="WP_013496112.1">
    <property type="nucleotide sequence ID" value="NC_014831.1"/>
</dbReference>
<dbReference type="PANTHER" id="PTHR47053">
    <property type="entry name" value="MUREIN DD-ENDOPEPTIDASE MEPH-RELATED"/>
    <property type="match status" value="1"/>
</dbReference>
<dbReference type="InterPro" id="IPR041382">
    <property type="entry name" value="SH3_16"/>
</dbReference>
<feature type="compositionally biased region" description="Low complexity" evidence="5">
    <location>
        <begin position="320"/>
        <end position="339"/>
    </location>
</feature>
<dbReference type="Gene3D" id="3.90.1720.10">
    <property type="entry name" value="endopeptidase domain like (from Nostoc punctiforme)"/>
    <property type="match status" value="1"/>
</dbReference>
<dbReference type="InterPro" id="IPR038765">
    <property type="entry name" value="Papain-like_cys_pep_sf"/>
</dbReference>
<proteinExistence type="inferred from homology"/>
<evidence type="ECO:0000259" key="6">
    <source>
        <dbReference type="PROSITE" id="PS51935"/>
    </source>
</evidence>
<keyword evidence="4" id="KW-0788">Thiol protease</keyword>
<evidence type="ECO:0000256" key="5">
    <source>
        <dbReference type="SAM" id="MobiDB-lite"/>
    </source>
</evidence>
<dbReference type="STRING" id="644966.Tmar_1703"/>
<dbReference type="Pfam" id="PF18348">
    <property type="entry name" value="SH3_16"/>
    <property type="match status" value="1"/>
</dbReference>
<feature type="region of interest" description="Disordered" evidence="5">
    <location>
        <begin position="301"/>
        <end position="339"/>
    </location>
</feature>
<reference evidence="8" key="2">
    <citation type="journal article" date="2010" name="Stand. Genomic Sci.">
        <title>Complete genome sequence of Thermaerobacter marianensis type strain (7p75aT).</title>
        <authorList>
            <person name="Han C."/>
            <person name="Gu W."/>
            <person name="Zhang X."/>
            <person name="Lapidus A."/>
            <person name="Nolan M."/>
            <person name="Copeland A."/>
            <person name="Lucas S."/>
            <person name="Glavina Del Rio T."/>
            <person name="Tice H."/>
            <person name="Cheng J."/>
            <person name="Tapia R."/>
            <person name="Goodwin L."/>
            <person name="Pitluck S."/>
            <person name="Pagani I."/>
            <person name="Ivanova N."/>
            <person name="Mavromatis K."/>
            <person name="Mikhailova N."/>
            <person name="Pati A."/>
            <person name="Chen A."/>
            <person name="Palaniappan K."/>
            <person name="Land M."/>
            <person name="Hauser L."/>
            <person name="Chang Y."/>
            <person name="Jeffries C."/>
            <person name="Schneider S."/>
            <person name="Rohde M."/>
            <person name="Goker M."/>
            <person name="Pukall R."/>
            <person name="Woyke T."/>
            <person name="Bristow J."/>
            <person name="Eisen J."/>
            <person name="Markowitz V."/>
            <person name="Hugenholtz P."/>
            <person name="Kyrpides N."/>
            <person name="Klenk H."/>
            <person name="Detter J."/>
        </authorList>
    </citation>
    <scope>NUCLEOTIDE SEQUENCE [LARGE SCALE GENOMIC DNA]</scope>
    <source>
        <strain evidence="8">ATCC 700841 / DSM 12885 / JCM 10246 / 7p75a</strain>
    </source>
</reference>
<sequence length="467" mass="47317">MAPVPSPSPSPAPEAPVPAGVTRWVAVAVATVWRAPDRPRAIDLPALAAPAGLRQWLAVLDVEAKKDLVGRIETQVLLGQPVTVLEERDGWARVAVPEQAEPGAPGGYPGWIPSWQLTADPGWAAVLGSAGRAGTAPGAAAIPAGAGTPAGAAPPAGGGAPAASGTLAGATAPAAALTPPLATTPTVTVASLTAWLHHRPHAQARWMEISFGTCLPVLDGPAAEEDLQPGGGAFRPSGDAGAAGGAAEATGGWIAVAVPAPERLTWPVQPDIPPVVHRSQPGDGHGVTVAWIRRADVRIDGPEAAGGMGEGRRPQAEPDATGSAAAHAAPGGSAPAGSLPAGSSLLATARTFLGLPYLWGGTSGFGVDCSGFMYLVHRFHGILIPRDAAPQRDHGHGVPVEREQLQPGDLVFFAHDGGKGAVHHVGMYAGGGRMIHAPSSERVVEEIPLDRPPYAEKYAGARRYHAG</sequence>
<dbReference type="HOGENOM" id="CLU_016043_13_2_9"/>
<evidence type="ECO:0000313" key="7">
    <source>
        <dbReference type="EMBL" id="ADU51811.1"/>
    </source>
</evidence>
<evidence type="ECO:0000256" key="1">
    <source>
        <dbReference type="ARBA" id="ARBA00007074"/>
    </source>
</evidence>
<dbReference type="EMBL" id="CP002344">
    <property type="protein sequence ID" value="ADU51811.1"/>
    <property type="molecule type" value="Genomic_DNA"/>
</dbReference>
<dbReference type="eggNOG" id="COG0791">
    <property type="taxonomic scope" value="Bacteria"/>
</dbReference>
<dbReference type="SUPFAM" id="SSF54001">
    <property type="entry name" value="Cysteine proteinases"/>
    <property type="match status" value="1"/>
</dbReference>
<reference evidence="7 8" key="1">
    <citation type="journal article" date="2010" name="Stand. Genomic Sci.">
        <title>Complete genome sequence of Thermaerobacter marianensis type strain (7p75a).</title>
        <authorList>
            <person name="Han C."/>
            <person name="Gu W."/>
            <person name="Zhang X."/>
            <person name="Lapidus A."/>
            <person name="Nolan M."/>
            <person name="Copeland A."/>
            <person name="Lucas S."/>
            <person name="Del Rio T.G."/>
            <person name="Tice H."/>
            <person name="Cheng J.F."/>
            <person name="Tapia R."/>
            <person name="Goodwin L."/>
            <person name="Pitluck S."/>
            <person name="Pagani I."/>
            <person name="Ivanova N."/>
            <person name="Mavromatis K."/>
            <person name="Mikhailova N."/>
            <person name="Pati A."/>
            <person name="Chen A."/>
            <person name="Palaniappan K."/>
            <person name="Land M."/>
            <person name="Hauser L."/>
            <person name="Chang Y.J."/>
            <person name="Jeffries C.D."/>
            <person name="Schneider S."/>
            <person name="Rohde M."/>
            <person name="Goker M."/>
            <person name="Pukall R."/>
            <person name="Woyke T."/>
            <person name="Bristow J."/>
            <person name="Eisen J.A."/>
            <person name="Markowitz V."/>
            <person name="Hugenholtz P."/>
            <person name="Kyrpides N.C."/>
            <person name="Klenk H.P."/>
            <person name="Detter J.C."/>
        </authorList>
    </citation>
    <scope>NUCLEOTIDE SEQUENCE [LARGE SCALE GENOMIC DNA]</scope>
    <source>
        <strain evidence="8">ATCC 700841 / DSM 12885 / JCM 10246 / 7p75a</strain>
    </source>
</reference>
<keyword evidence="3" id="KW-0378">Hydrolase</keyword>
<gene>
    <name evidence="7" type="ordered locus">Tmar_1703</name>
</gene>
<dbReference type="PANTHER" id="PTHR47053:SF3">
    <property type="entry name" value="GAMMA-D-GLUTAMYL-L-LYSINE DIPEPTIDYL-PEPTIDASE"/>
    <property type="match status" value="1"/>
</dbReference>
<keyword evidence="2" id="KW-0645">Protease</keyword>
<dbReference type="KEGG" id="tmr:Tmar_1703"/>
<dbReference type="Proteomes" id="UP000008915">
    <property type="component" value="Chromosome"/>
</dbReference>
<organism evidence="7 8">
    <name type="scientific">Thermaerobacter marianensis (strain ATCC 700841 / DSM 12885 / JCM 10246 / 7p75a)</name>
    <dbReference type="NCBI Taxonomy" id="644966"/>
    <lineage>
        <taxon>Bacteria</taxon>
        <taxon>Bacillati</taxon>
        <taxon>Bacillota</taxon>
        <taxon>Clostridia</taxon>
        <taxon>Eubacteriales</taxon>
        <taxon>Clostridiales Family XVII. Incertae Sedis</taxon>
        <taxon>Thermaerobacter</taxon>
    </lineage>
</organism>
<evidence type="ECO:0000256" key="3">
    <source>
        <dbReference type="ARBA" id="ARBA00022801"/>
    </source>
</evidence>
<dbReference type="OrthoDB" id="9808890at2"/>
<dbReference type="Gene3D" id="2.30.30.40">
    <property type="entry name" value="SH3 Domains"/>
    <property type="match status" value="2"/>
</dbReference>
<keyword evidence="8" id="KW-1185">Reference proteome</keyword>
<dbReference type="InterPro" id="IPR000064">
    <property type="entry name" value="NLP_P60_dom"/>
</dbReference>
<comment type="similarity">
    <text evidence="1">Belongs to the peptidase C40 family.</text>
</comment>
<dbReference type="Pfam" id="PF23795">
    <property type="entry name" value="SH3_YKFC_2nd"/>
    <property type="match status" value="1"/>
</dbReference>
<name>E6SHL6_THEM7</name>
<evidence type="ECO:0000256" key="4">
    <source>
        <dbReference type="ARBA" id="ARBA00022807"/>
    </source>
</evidence>
<protein>
    <submittedName>
        <fullName evidence="7">NLP/P60 protein</fullName>
    </submittedName>
</protein>
<dbReference type="PROSITE" id="PS51935">
    <property type="entry name" value="NLPC_P60"/>
    <property type="match status" value="1"/>
</dbReference>
<dbReference type="InterPro" id="IPR057812">
    <property type="entry name" value="SH3_YKFC_2nd"/>
</dbReference>
<dbReference type="AlphaFoldDB" id="E6SHL6"/>
<dbReference type="GO" id="GO:0006508">
    <property type="term" value="P:proteolysis"/>
    <property type="evidence" value="ECO:0007669"/>
    <property type="project" value="UniProtKB-KW"/>
</dbReference>
<accession>E6SHL6</accession>
<dbReference type="InterPro" id="IPR051202">
    <property type="entry name" value="Peptidase_C40"/>
</dbReference>
<evidence type="ECO:0000313" key="8">
    <source>
        <dbReference type="Proteomes" id="UP000008915"/>
    </source>
</evidence>
<evidence type="ECO:0000256" key="2">
    <source>
        <dbReference type="ARBA" id="ARBA00022670"/>
    </source>
</evidence>
<feature type="domain" description="NlpC/P60" evidence="6">
    <location>
        <begin position="339"/>
        <end position="465"/>
    </location>
</feature>